<dbReference type="GO" id="GO:0003677">
    <property type="term" value="F:DNA binding"/>
    <property type="evidence" value="ECO:0007669"/>
    <property type="project" value="UniProtKB-KW"/>
</dbReference>
<dbReference type="Proteomes" id="UP000214588">
    <property type="component" value="Unassembled WGS sequence"/>
</dbReference>
<keyword evidence="2" id="KW-0731">Sigma factor</keyword>
<sequence length="131" mass="15097">MGSTENRLKKLIELTIKYTSLNYKKNLSKFKSNNQLTLNNDEVLNLIPDSDDHIDHKVKERSLKSVISDPGLFKAIEKLTPRQQQTLQMLFVENKTEKEVAEQLNVSVQAINKNKRTAINQLREELEKGGF</sequence>
<keyword evidence="1" id="KW-0805">Transcription regulation</keyword>
<dbReference type="GO" id="GO:0016987">
    <property type="term" value="F:sigma factor activity"/>
    <property type="evidence" value="ECO:0007669"/>
    <property type="project" value="UniProtKB-KW"/>
</dbReference>
<feature type="domain" description="RNA polymerase sigma-70 region 4" evidence="5">
    <location>
        <begin position="75"/>
        <end position="124"/>
    </location>
</feature>
<dbReference type="InterPro" id="IPR013324">
    <property type="entry name" value="RNA_pol_sigma_r3/r4-like"/>
</dbReference>
<comment type="caution">
    <text evidence="6">The sequence shown here is derived from an EMBL/GenBank/DDBJ whole genome shotgun (WGS) entry which is preliminary data.</text>
</comment>
<evidence type="ECO:0000256" key="4">
    <source>
        <dbReference type="ARBA" id="ARBA00023163"/>
    </source>
</evidence>
<dbReference type="Pfam" id="PF04545">
    <property type="entry name" value="Sigma70_r4"/>
    <property type="match status" value="1"/>
</dbReference>
<evidence type="ECO:0000313" key="7">
    <source>
        <dbReference type="Proteomes" id="UP000214588"/>
    </source>
</evidence>
<proteinExistence type="predicted"/>
<name>A0A226BUN5_9FIRM</name>
<evidence type="ECO:0000313" key="6">
    <source>
        <dbReference type="EMBL" id="OWZ82685.1"/>
    </source>
</evidence>
<reference evidence="6 7" key="1">
    <citation type="submission" date="2017-06" db="EMBL/GenBank/DDBJ databases">
        <title>Draft Genome Sequence of Natranaerobius trueperi halophilic, alkalithermophilic bacteria from soda lakes.</title>
        <authorList>
            <person name="Zhao B."/>
        </authorList>
    </citation>
    <scope>NUCLEOTIDE SEQUENCE [LARGE SCALE GENOMIC DNA]</scope>
    <source>
        <strain evidence="6 7">DSM 18760</strain>
    </source>
</reference>
<dbReference type="EMBL" id="NIQC01000050">
    <property type="protein sequence ID" value="OWZ82685.1"/>
    <property type="molecule type" value="Genomic_DNA"/>
</dbReference>
<organism evidence="6 7">
    <name type="scientific">Natranaerobius trueperi</name>
    <dbReference type="NCBI Taxonomy" id="759412"/>
    <lineage>
        <taxon>Bacteria</taxon>
        <taxon>Bacillati</taxon>
        <taxon>Bacillota</taxon>
        <taxon>Clostridia</taxon>
        <taxon>Natranaerobiales</taxon>
        <taxon>Natranaerobiaceae</taxon>
        <taxon>Natranaerobius</taxon>
    </lineage>
</organism>
<dbReference type="CDD" id="cd06171">
    <property type="entry name" value="Sigma70_r4"/>
    <property type="match status" value="1"/>
</dbReference>
<dbReference type="PANTHER" id="PTHR30385">
    <property type="entry name" value="SIGMA FACTOR F FLAGELLAR"/>
    <property type="match status" value="1"/>
</dbReference>
<keyword evidence="7" id="KW-1185">Reference proteome</keyword>
<dbReference type="GO" id="GO:0006352">
    <property type="term" value="P:DNA-templated transcription initiation"/>
    <property type="evidence" value="ECO:0007669"/>
    <property type="project" value="InterPro"/>
</dbReference>
<gene>
    <name evidence="6" type="ORF">CDO51_12720</name>
</gene>
<dbReference type="AlphaFoldDB" id="A0A226BUN5"/>
<evidence type="ECO:0000256" key="3">
    <source>
        <dbReference type="ARBA" id="ARBA00023125"/>
    </source>
</evidence>
<dbReference type="SUPFAM" id="SSF88659">
    <property type="entry name" value="Sigma3 and sigma4 domains of RNA polymerase sigma factors"/>
    <property type="match status" value="1"/>
</dbReference>
<keyword evidence="3" id="KW-0238">DNA-binding</keyword>
<dbReference type="InterPro" id="IPR014284">
    <property type="entry name" value="RNA_pol_sigma-70_dom"/>
</dbReference>
<dbReference type="OrthoDB" id="2471618at2"/>
<dbReference type="NCBIfam" id="TIGR02937">
    <property type="entry name" value="sigma70-ECF"/>
    <property type="match status" value="1"/>
</dbReference>
<dbReference type="Gene3D" id="1.20.140.160">
    <property type="match status" value="1"/>
</dbReference>
<evidence type="ECO:0000256" key="1">
    <source>
        <dbReference type="ARBA" id="ARBA00023015"/>
    </source>
</evidence>
<dbReference type="RefSeq" id="WP_089024599.1">
    <property type="nucleotide sequence ID" value="NZ_NIQC01000050.1"/>
</dbReference>
<dbReference type="PANTHER" id="PTHR30385:SF4">
    <property type="entry name" value="RNA POLYMERASE SIGMA-E FACTOR"/>
    <property type="match status" value="1"/>
</dbReference>
<dbReference type="InterPro" id="IPR007630">
    <property type="entry name" value="RNA_pol_sigma70_r4"/>
</dbReference>
<evidence type="ECO:0000259" key="5">
    <source>
        <dbReference type="Pfam" id="PF04545"/>
    </source>
</evidence>
<protein>
    <recommendedName>
        <fullName evidence="5">RNA polymerase sigma-70 region 4 domain-containing protein</fullName>
    </recommendedName>
</protein>
<evidence type="ECO:0000256" key="2">
    <source>
        <dbReference type="ARBA" id="ARBA00023082"/>
    </source>
</evidence>
<accession>A0A226BUN5</accession>
<keyword evidence="4" id="KW-0804">Transcription</keyword>